<dbReference type="Gene3D" id="3.40.50.300">
    <property type="entry name" value="P-loop containing nucleotide triphosphate hydrolases"/>
    <property type="match status" value="1"/>
</dbReference>
<evidence type="ECO:0000256" key="2">
    <source>
        <dbReference type="ARBA" id="ARBA00022692"/>
    </source>
</evidence>
<dbReference type="PROSITE" id="PS50929">
    <property type="entry name" value="ABC_TM1F"/>
    <property type="match status" value="1"/>
</dbReference>
<proteinExistence type="predicted"/>
<dbReference type="Proteomes" id="UP000265862">
    <property type="component" value="Unassembled WGS sequence"/>
</dbReference>
<evidence type="ECO:0000256" key="3">
    <source>
        <dbReference type="ARBA" id="ARBA00022741"/>
    </source>
</evidence>
<name>A0A396T3F4_9LACO</name>
<evidence type="ECO:0000256" key="1">
    <source>
        <dbReference type="ARBA" id="ARBA00004651"/>
    </source>
</evidence>
<keyword evidence="5 7" id="KW-1133">Transmembrane helix</keyword>
<comment type="caution">
    <text evidence="10">The sequence shown here is derived from an EMBL/GenBank/DDBJ whole genome shotgun (WGS) entry which is preliminary data.</text>
</comment>
<evidence type="ECO:0000256" key="6">
    <source>
        <dbReference type="ARBA" id="ARBA00023136"/>
    </source>
</evidence>
<feature type="domain" description="ABC transmembrane type-1" evidence="9">
    <location>
        <begin position="1"/>
        <end position="75"/>
    </location>
</feature>
<dbReference type="GO" id="GO:0140359">
    <property type="term" value="F:ABC-type transporter activity"/>
    <property type="evidence" value="ECO:0007669"/>
    <property type="project" value="InterPro"/>
</dbReference>
<dbReference type="InterPro" id="IPR017871">
    <property type="entry name" value="ABC_transporter-like_CS"/>
</dbReference>
<evidence type="ECO:0008006" key="12">
    <source>
        <dbReference type="Google" id="ProtNLM"/>
    </source>
</evidence>
<feature type="domain" description="ABC transporter" evidence="8">
    <location>
        <begin position="101"/>
        <end position="309"/>
    </location>
</feature>
<organism evidence="10 11">
    <name type="scientific">Lactobacillus bombicola</name>
    <dbReference type="NCBI Taxonomy" id="1505723"/>
    <lineage>
        <taxon>Bacteria</taxon>
        <taxon>Bacillati</taxon>
        <taxon>Bacillota</taxon>
        <taxon>Bacilli</taxon>
        <taxon>Lactobacillales</taxon>
        <taxon>Lactobacillaceae</taxon>
        <taxon>Lactobacillus</taxon>
    </lineage>
</organism>
<dbReference type="InterPro" id="IPR003439">
    <property type="entry name" value="ABC_transporter-like_ATP-bd"/>
</dbReference>
<feature type="transmembrane region" description="Helical" evidence="7">
    <location>
        <begin position="21"/>
        <end position="40"/>
    </location>
</feature>
<keyword evidence="3" id="KW-0547">Nucleotide-binding</keyword>
<dbReference type="PROSITE" id="PS50893">
    <property type="entry name" value="ABC_TRANSPORTER_2"/>
    <property type="match status" value="1"/>
</dbReference>
<dbReference type="GO" id="GO:0034040">
    <property type="term" value="F:ATPase-coupled lipid transmembrane transporter activity"/>
    <property type="evidence" value="ECO:0007669"/>
    <property type="project" value="TreeGrafter"/>
</dbReference>
<accession>A0A396T3F4</accession>
<evidence type="ECO:0000256" key="4">
    <source>
        <dbReference type="ARBA" id="ARBA00022840"/>
    </source>
</evidence>
<dbReference type="GO" id="GO:0005524">
    <property type="term" value="F:ATP binding"/>
    <property type="evidence" value="ECO:0007669"/>
    <property type="project" value="UniProtKB-KW"/>
</dbReference>
<dbReference type="PANTHER" id="PTHR24221">
    <property type="entry name" value="ATP-BINDING CASSETTE SUB-FAMILY B"/>
    <property type="match status" value="1"/>
</dbReference>
<dbReference type="GO" id="GO:0005886">
    <property type="term" value="C:plasma membrane"/>
    <property type="evidence" value="ECO:0007669"/>
    <property type="project" value="UniProtKB-SubCell"/>
</dbReference>
<dbReference type="PROSITE" id="PS00211">
    <property type="entry name" value="ABC_TRANSPORTER_1"/>
    <property type="match status" value="1"/>
</dbReference>
<dbReference type="Pfam" id="PF00005">
    <property type="entry name" value="ABC_tran"/>
    <property type="match status" value="1"/>
</dbReference>
<protein>
    <recommendedName>
        <fullName evidence="12">ABC transporter</fullName>
    </recommendedName>
</protein>
<dbReference type="SUPFAM" id="SSF52540">
    <property type="entry name" value="P-loop containing nucleoside triphosphate hydrolases"/>
    <property type="match status" value="1"/>
</dbReference>
<dbReference type="RefSeq" id="WP_118898167.1">
    <property type="nucleotide sequence ID" value="NZ_QOCV01000010.1"/>
</dbReference>
<evidence type="ECO:0000313" key="10">
    <source>
        <dbReference type="EMBL" id="RHW53773.1"/>
    </source>
</evidence>
<evidence type="ECO:0000259" key="9">
    <source>
        <dbReference type="PROSITE" id="PS50929"/>
    </source>
</evidence>
<evidence type="ECO:0000259" key="8">
    <source>
        <dbReference type="PROSITE" id="PS50893"/>
    </source>
</evidence>
<dbReference type="Gene3D" id="1.20.1560.10">
    <property type="entry name" value="ABC transporter type 1, transmembrane domain"/>
    <property type="match status" value="1"/>
</dbReference>
<comment type="subcellular location">
    <subcellularLocation>
        <location evidence="1">Cell membrane</location>
        <topology evidence="1">Multi-pass membrane protein</topology>
    </subcellularLocation>
</comment>
<dbReference type="SUPFAM" id="SSF90123">
    <property type="entry name" value="ABC transporter transmembrane region"/>
    <property type="match status" value="1"/>
</dbReference>
<dbReference type="InterPro" id="IPR011527">
    <property type="entry name" value="ABC1_TM_dom"/>
</dbReference>
<evidence type="ECO:0000256" key="5">
    <source>
        <dbReference type="ARBA" id="ARBA00022989"/>
    </source>
</evidence>
<dbReference type="PANTHER" id="PTHR24221:SF654">
    <property type="entry name" value="ATP-BINDING CASSETTE SUB-FAMILY B MEMBER 6"/>
    <property type="match status" value="1"/>
</dbReference>
<dbReference type="InterPro" id="IPR036640">
    <property type="entry name" value="ABC1_TM_sf"/>
</dbReference>
<dbReference type="GO" id="GO:0016887">
    <property type="term" value="F:ATP hydrolysis activity"/>
    <property type="evidence" value="ECO:0007669"/>
    <property type="project" value="InterPro"/>
</dbReference>
<evidence type="ECO:0000256" key="7">
    <source>
        <dbReference type="SAM" id="Phobius"/>
    </source>
</evidence>
<sequence>MENALKRMNQSSNYANELMTTVAYLVSMIIPYAFGVYLSMRNIITIGTLMMISQLSNNFVNPLLFINQYINQIKTTKEIWKKCEAAVNEVSSKPKVVENTLKFANLMLTNGQFKIKDKTIFSDVSLQVNEHDKVLLMAPSGWGKSKLLSILTGENILSSGDYQLNEKDANGNWKYDHNFFAYVHQDPYIFNDTIVFNITLGKKVSQQELDNIVQVTELTDLIQKNGWDYQVGPTGVNLSGGQLQRIELARAFVQKRPVLLADEATSALDNELSLKIHQNVIREYSGTIIEVAHKLLPEEKKLFTKEIHLDE</sequence>
<keyword evidence="6 7" id="KW-0472">Membrane</keyword>
<evidence type="ECO:0000313" key="11">
    <source>
        <dbReference type="Proteomes" id="UP000265862"/>
    </source>
</evidence>
<keyword evidence="2 7" id="KW-0812">Transmembrane</keyword>
<dbReference type="InterPro" id="IPR039421">
    <property type="entry name" value="Type_1_exporter"/>
</dbReference>
<dbReference type="SMART" id="SM00382">
    <property type="entry name" value="AAA"/>
    <property type="match status" value="1"/>
</dbReference>
<reference evidence="10 11" key="1">
    <citation type="submission" date="2018-07" db="EMBL/GenBank/DDBJ databases">
        <title>Genome sequences of six Lactobacillus spp. isolated from bumble bee guts.</title>
        <authorList>
            <person name="Motta E.V.S."/>
            <person name="Moran N.A."/>
        </authorList>
    </citation>
    <scope>NUCLEOTIDE SEQUENCE [LARGE SCALE GENOMIC DNA]</scope>
    <source>
        <strain evidence="10 11">OCC3</strain>
    </source>
</reference>
<keyword evidence="4" id="KW-0067">ATP-binding</keyword>
<gene>
    <name evidence="10" type="ORF">DS835_06615</name>
</gene>
<dbReference type="CDD" id="cd03228">
    <property type="entry name" value="ABCC_MRP_Like"/>
    <property type="match status" value="1"/>
</dbReference>
<dbReference type="InterPro" id="IPR027417">
    <property type="entry name" value="P-loop_NTPase"/>
</dbReference>
<dbReference type="AlphaFoldDB" id="A0A396T3F4"/>
<dbReference type="EMBL" id="QOCV01000010">
    <property type="protein sequence ID" value="RHW53773.1"/>
    <property type="molecule type" value="Genomic_DNA"/>
</dbReference>
<dbReference type="InterPro" id="IPR003593">
    <property type="entry name" value="AAA+_ATPase"/>
</dbReference>